<evidence type="ECO:0000259" key="12">
    <source>
        <dbReference type="PROSITE" id="PS51462"/>
    </source>
</evidence>
<dbReference type="Proteomes" id="UP000494163">
    <property type="component" value="Chromosome 3R"/>
</dbReference>
<keyword evidence="6" id="KW-0460">Magnesium</keyword>
<evidence type="ECO:0000313" key="13">
    <source>
        <dbReference type="EMBL" id="ALC46400.1"/>
    </source>
</evidence>
<dbReference type="InterPro" id="IPR004385">
    <property type="entry name" value="NDP_pyrophosphatase"/>
</dbReference>
<comment type="subcellular location">
    <subcellularLocation>
        <location evidence="2">Cytoplasm</location>
    </subcellularLocation>
</comment>
<dbReference type="Gene3D" id="3.90.79.10">
    <property type="entry name" value="Nucleoside Triphosphate Pyrophosphohydrolase"/>
    <property type="match status" value="1"/>
</dbReference>
<reference evidence="13 14" key="1">
    <citation type="submission" date="2015-08" db="EMBL/GenBank/DDBJ databases">
        <title>Ancestral chromatin configuration constrains chromatin evolution on differentiating sex chromosomes in Drosophila.</title>
        <authorList>
            <person name="Zhou Q."/>
            <person name="Bachtrog D."/>
        </authorList>
    </citation>
    <scope>NUCLEOTIDE SEQUENCE [LARGE SCALE GENOMIC DNA]</scope>
    <source>
        <tissue evidence="13">Whole larvae</tissue>
    </source>
</reference>
<evidence type="ECO:0000256" key="4">
    <source>
        <dbReference type="ARBA" id="ARBA00022490"/>
    </source>
</evidence>
<name>A0A0M4F3Z4_DROBS</name>
<dbReference type="EMBL" id="CP012526">
    <property type="protein sequence ID" value="ALC46400.1"/>
    <property type="molecule type" value="Genomic_DNA"/>
</dbReference>
<dbReference type="PROSITE" id="PS51462">
    <property type="entry name" value="NUDIX"/>
    <property type="match status" value="1"/>
</dbReference>
<keyword evidence="4" id="KW-0963">Cytoplasm</keyword>
<dbReference type="InterPro" id="IPR000086">
    <property type="entry name" value="NUDIX_hydrolase_dom"/>
</dbReference>
<dbReference type="GO" id="GO:0005737">
    <property type="term" value="C:cytoplasm"/>
    <property type="evidence" value="ECO:0007669"/>
    <property type="project" value="UniProtKB-SubCell"/>
</dbReference>
<evidence type="ECO:0000256" key="7">
    <source>
        <dbReference type="ARBA" id="ARBA00051086"/>
    </source>
</evidence>
<dbReference type="InterPro" id="IPR015797">
    <property type="entry name" value="NUDIX_hydrolase-like_dom_sf"/>
</dbReference>
<evidence type="ECO:0000256" key="3">
    <source>
        <dbReference type="ARBA" id="ARBA00011738"/>
    </source>
</evidence>
<dbReference type="OrthoDB" id="10249920at2759"/>
<dbReference type="FunFam" id="3.90.79.10:FF:000035">
    <property type="entry name" value="Uridine diphosphate glucose pyrophosphatase"/>
    <property type="match status" value="1"/>
</dbReference>
<evidence type="ECO:0000256" key="11">
    <source>
        <dbReference type="ARBA" id="ARBA00080475"/>
    </source>
</evidence>
<dbReference type="OMA" id="YTYELCA"/>
<feature type="domain" description="Nudix hydrolase" evidence="12">
    <location>
        <begin position="36"/>
        <end position="202"/>
    </location>
</feature>
<evidence type="ECO:0000256" key="1">
    <source>
        <dbReference type="ARBA" id="ARBA00001946"/>
    </source>
</evidence>
<keyword evidence="14" id="KW-1185">Reference proteome</keyword>
<dbReference type="GO" id="GO:0046872">
    <property type="term" value="F:metal ion binding"/>
    <property type="evidence" value="ECO:0007669"/>
    <property type="project" value="InterPro"/>
</dbReference>
<comment type="catalytic activity">
    <reaction evidence="7">
        <text>UDP-sugar + H2O = UMP + alpha-D-aldose 1-phosphate.</text>
        <dbReference type="EC" id="3.6.1.45"/>
    </reaction>
</comment>
<accession>A0A0M4F3Z4</accession>
<dbReference type="CDD" id="cd18887">
    <property type="entry name" value="NUDIX_UGPPase_Nudt14"/>
    <property type="match status" value="1"/>
</dbReference>
<dbReference type="EC" id="3.6.1.45" evidence="9"/>
<dbReference type="SUPFAM" id="SSF55811">
    <property type="entry name" value="Nudix"/>
    <property type="match status" value="1"/>
</dbReference>
<keyword evidence="5" id="KW-0378">Hydrolase</keyword>
<dbReference type="NCBIfam" id="TIGR00052">
    <property type="entry name" value="nudix-type nucleoside diphosphatase, YffH/AdpP family"/>
    <property type="match status" value="1"/>
</dbReference>
<evidence type="ECO:0000256" key="6">
    <source>
        <dbReference type="ARBA" id="ARBA00022842"/>
    </source>
</evidence>
<evidence type="ECO:0000256" key="5">
    <source>
        <dbReference type="ARBA" id="ARBA00022801"/>
    </source>
</evidence>
<dbReference type="GO" id="GO:0008768">
    <property type="term" value="F:UDP-sugar diphosphatase activity"/>
    <property type="evidence" value="ECO:0007669"/>
    <property type="project" value="UniProtKB-EC"/>
</dbReference>
<gene>
    <name evidence="13" type="ORF">Dbus_chr3Rg1150</name>
</gene>
<evidence type="ECO:0000256" key="2">
    <source>
        <dbReference type="ARBA" id="ARBA00004496"/>
    </source>
</evidence>
<dbReference type="PANTHER" id="PTHR11839:SF15">
    <property type="entry name" value="URIDINE DIPHOSPHATE GLUCOSE PYROPHOSPHATASE NUDT14"/>
    <property type="match status" value="1"/>
</dbReference>
<comment type="function">
    <text evidence="8">Hydrolyzes UDP-glucose to glucose 1-phosphate and UMP and ADP-ribose to ribose 5-phosphate and AMP. The physiological substrate is probably UDP-glucose. Poor activity on other substrates such as ADP-glucose, CDP-glucose, GDP-glucose and GDP-mannose.</text>
</comment>
<evidence type="ECO:0000256" key="8">
    <source>
        <dbReference type="ARBA" id="ARBA00054674"/>
    </source>
</evidence>
<sequence length="205" mass="22904">ITRVWFSALPKDSPWIKPCRLHYVENGKQKCRDMIKILDSVMVLLYNASREKLIFVRQFRPAVYQSLIMANMDLPKGDIDLIKFPPQLGITIEPCAGMVDKDKSLAEIAREEVLEECGYDVPADRLELIYKYRTTVGSSSSTLTLFYCEVCDAERVSAGGGIDNEVIEIVELTIAEAKELAKTGATINSGPGTPLCILWFLAHKS</sequence>
<dbReference type="AlphaFoldDB" id="A0A0M4F3Z4"/>
<comment type="subunit">
    <text evidence="3">Homodimer.</text>
</comment>
<organism evidence="13 14">
    <name type="scientific">Drosophila busckii</name>
    <name type="common">Fruit fly</name>
    <dbReference type="NCBI Taxonomy" id="30019"/>
    <lineage>
        <taxon>Eukaryota</taxon>
        <taxon>Metazoa</taxon>
        <taxon>Ecdysozoa</taxon>
        <taxon>Arthropoda</taxon>
        <taxon>Hexapoda</taxon>
        <taxon>Insecta</taxon>
        <taxon>Pterygota</taxon>
        <taxon>Neoptera</taxon>
        <taxon>Endopterygota</taxon>
        <taxon>Diptera</taxon>
        <taxon>Brachycera</taxon>
        <taxon>Muscomorpha</taxon>
        <taxon>Ephydroidea</taxon>
        <taxon>Drosophilidae</taxon>
        <taxon>Drosophila</taxon>
    </lineage>
</organism>
<feature type="non-terminal residue" evidence="13">
    <location>
        <position position="1"/>
    </location>
</feature>
<evidence type="ECO:0000313" key="14">
    <source>
        <dbReference type="Proteomes" id="UP000494163"/>
    </source>
</evidence>
<dbReference type="PANTHER" id="PTHR11839">
    <property type="entry name" value="UDP/ADP-SUGAR PYROPHOSPHATASE"/>
    <property type="match status" value="1"/>
</dbReference>
<evidence type="ECO:0000256" key="10">
    <source>
        <dbReference type="ARBA" id="ARBA00071467"/>
    </source>
</evidence>
<dbReference type="GO" id="GO:0019693">
    <property type="term" value="P:ribose phosphate metabolic process"/>
    <property type="evidence" value="ECO:0007669"/>
    <property type="project" value="TreeGrafter"/>
</dbReference>
<protein>
    <recommendedName>
        <fullName evidence="10">Uridine diphosphate glucose pyrophosphatase NUDT14</fullName>
        <ecNumber evidence="9">3.6.1.45</ecNumber>
    </recommendedName>
    <alternativeName>
        <fullName evidence="11">Nucleoside diphosphate-linked moiety X motif 14</fullName>
    </alternativeName>
</protein>
<comment type="cofactor">
    <cofactor evidence="1">
        <name>Mg(2+)</name>
        <dbReference type="ChEBI" id="CHEBI:18420"/>
    </cofactor>
</comment>
<proteinExistence type="predicted"/>
<dbReference type="GO" id="GO:0006753">
    <property type="term" value="P:nucleoside phosphate metabolic process"/>
    <property type="evidence" value="ECO:0007669"/>
    <property type="project" value="TreeGrafter"/>
</dbReference>
<evidence type="ECO:0000256" key="9">
    <source>
        <dbReference type="ARBA" id="ARBA00066480"/>
    </source>
</evidence>
<dbReference type="STRING" id="30019.A0A0M4F3Z4"/>